<dbReference type="EC" id="3.6.1.7" evidence="2 4"/>
<dbReference type="NCBIfam" id="NF010999">
    <property type="entry name" value="PRK14425.1"/>
    <property type="match status" value="1"/>
</dbReference>
<evidence type="ECO:0000256" key="5">
    <source>
        <dbReference type="RuleBase" id="RU000553"/>
    </source>
</evidence>
<evidence type="ECO:0000256" key="1">
    <source>
        <dbReference type="ARBA" id="ARBA00005614"/>
    </source>
</evidence>
<dbReference type="InterPro" id="IPR001792">
    <property type="entry name" value="Acylphosphatase-like_dom"/>
</dbReference>
<dbReference type="SUPFAM" id="SSF54975">
    <property type="entry name" value="Acylphosphatase/BLUF domain-like"/>
    <property type="match status" value="1"/>
</dbReference>
<evidence type="ECO:0000256" key="3">
    <source>
        <dbReference type="ARBA" id="ARBA00047645"/>
    </source>
</evidence>
<sequence>MKDGLEAKHVRVTGRVQGVNFRAWTRAEAERLGLTGWVRNEPDGAVTAFIVGPGAAVETMLERLGEGPPAARVAGVSAEATDSEEAPDRFAIVY</sequence>
<keyword evidence="4 5" id="KW-0378">Hydrolase</keyword>
<comment type="caution">
    <text evidence="8">The sequence shown here is derived from an EMBL/GenBank/DDBJ whole genome shotgun (WGS) entry which is preliminary data.</text>
</comment>
<evidence type="ECO:0000313" key="9">
    <source>
        <dbReference type="Proteomes" id="UP001320831"/>
    </source>
</evidence>
<dbReference type="PROSITE" id="PS00151">
    <property type="entry name" value="ACYLPHOSPHATASE_2"/>
    <property type="match status" value="1"/>
</dbReference>
<evidence type="ECO:0000256" key="2">
    <source>
        <dbReference type="ARBA" id="ARBA00012150"/>
    </source>
</evidence>
<dbReference type="PRINTS" id="PR00112">
    <property type="entry name" value="ACYLPHPHTASE"/>
</dbReference>
<dbReference type="PANTHER" id="PTHR47268">
    <property type="entry name" value="ACYLPHOSPHATASE"/>
    <property type="match status" value="1"/>
</dbReference>
<comment type="catalytic activity">
    <reaction evidence="3 4 5">
        <text>an acyl phosphate + H2O = a carboxylate + phosphate + H(+)</text>
        <dbReference type="Rhea" id="RHEA:14965"/>
        <dbReference type="ChEBI" id="CHEBI:15377"/>
        <dbReference type="ChEBI" id="CHEBI:15378"/>
        <dbReference type="ChEBI" id="CHEBI:29067"/>
        <dbReference type="ChEBI" id="CHEBI:43474"/>
        <dbReference type="ChEBI" id="CHEBI:59918"/>
        <dbReference type="EC" id="3.6.1.7"/>
    </reaction>
</comment>
<comment type="similarity">
    <text evidence="1 6">Belongs to the acylphosphatase family.</text>
</comment>
<dbReference type="InterPro" id="IPR017968">
    <property type="entry name" value="Acylphosphatase_CS"/>
</dbReference>
<dbReference type="PANTHER" id="PTHR47268:SF4">
    <property type="entry name" value="ACYLPHOSPHATASE"/>
    <property type="match status" value="1"/>
</dbReference>
<evidence type="ECO:0000259" key="7">
    <source>
        <dbReference type="PROSITE" id="PS51160"/>
    </source>
</evidence>
<accession>A0ABT2LR63</accession>
<dbReference type="InterPro" id="IPR020456">
    <property type="entry name" value="Acylphosphatase"/>
</dbReference>
<feature type="active site" evidence="4">
    <location>
        <position position="22"/>
    </location>
</feature>
<dbReference type="EMBL" id="JAOCZP010000006">
    <property type="protein sequence ID" value="MCT7377040.1"/>
    <property type="molecule type" value="Genomic_DNA"/>
</dbReference>
<dbReference type="Proteomes" id="UP001320831">
    <property type="component" value="Unassembled WGS sequence"/>
</dbReference>
<reference evidence="8 9" key="1">
    <citation type="submission" date="2022-09" db="EMBL/GenBank/DDBJ databases">
        <title>Chelativorans salina sp. nov., a novel slightly halophilic bacterium isolated from a saline lake sediment enrichment.</title>
        <authorList>
            <person name="Gao L."/>
            <person name="Fang B.-Z."/>
            <person name="Li W.-J."/>
        </authorList>
    </citation>
    <scope>NUCLEOTIDE SEQUENCE [LARGE SCALE GENOMIC DNA]</scope>
    <source>
        <strain evidence="8 9">EGI FJ00035</strain>
    </source>
</reference>
<evidence type="ECO:0000256" key="6">
    <source>
        <dbReference type="RuleBase" id="RU004168"/>
    </source>
</evidence>
<dbReference type="PROSITE" id="PS00150">
    <property type="entry name" value="ACYLPHOSPHATASE_1"/>
    <property type="match status" value="1"/>
</dbReference>
<dbReference type="Gene3D" id="3.30.70.100">
    <property type="match status" value="1"/>
</dbReference>
<dbReference type="InterPro" id="IPR036046">
    <property type="entry name" value="Acylphosphatase-like_dom_sf"/>
</dbReference>
<organism evidence="8 9">
    <name type="scientific">Chelativorans salis</name>
    <dbReference type="NCBI Taxonomy" id="2978478"/>
    <lineage>
        <taxon>Bacteria</taxon>
        <taxon>Pseudomonadati</taxon>
        <taxon>Pseudomonadota</taxon>
        <taxon>Alphaproteobacteria</taxon>
        <taxon>Hyphomicrobiales</taxon>
        <taxon>Phyllobacteriaceae</taxon>
        <taxon>Chelativorans</taxon>
    </lineage>
</organism>
<evidence type="ECO:0000313" key="8">
    <source>
        <dbReference type="EMBL" id="MCT7377040.1"/>
    </source>
</evidence>
<protein>
    <recommendedName>
        <fullName evidence="2 4">Acylphosphatase</fullName>
        <ecNumber evidence="2 4">3.6.1.7</ecNumber>
    </recommendedName>
</protein>
<name>A0ABT2LR63_9HYPH</name>
<dbReference type="PROSITE" id="PS51160">
    <property type="entry name" value="ACYLPHOSPHATASE_3"/>
    <property type="match status" value="1"/>
</dbReference>
<feature type="active site" evidence="4">
    <location>
        <position position="40"/>
    </location>
</feature>
<keyword evidence="9" id="KW-1185">Reference proteome</keyword>
<gene>
    <name evidence="8" type="ORF">N5A92_18635</name>
</gene>
<dbReference type="RefSeq" id="WP_260905384.1">
    <property type="nucleotide sequence ID" value="NZ_JAOCZP010000006.1"/>
</dbReference>
<dbReference type="Pfam" id="PF00708">
    <property type="entry name" value="Acylphosphatase"/>
    <property type="match status" value="1"/>
</dbReference>
<evidence type="ECO:0000256" key="4">
    <source>
        <dbReference type="PROSITE-ProRule" id="PRU00520"/>
    </source>
</evidence>
<proteinExistence type="inferred from homology"/>
<feature type="domain" description="Acylphosphatase-like" evidence="7">
    <location>
        <begin position="7"/>
        <end position="94"/>
    </location>
</feature>